<organism evidence="2 3">
    <name type="scientific">Candidatus Liptonbacteria bacterium GWC1_60_9</name>
    <dbReference type="NCBI Taxonomy" id="1798645"/>
    <lineage>
        <taxon>Bacteria</taxon>
        <taxon>Candidatus Liptoniibacteriota</taxon>
    </lineage>
</organism>
<accession>A0A1G2C8F4</accession>
<dbReference type="EMBL" id="MHKV01000010">
    <property type="protein sequence ID" value="OGY97441.1"/>
    <property type="molecule type" value="Genomic_DNA"/>
</dbReference>
<reference evidence="2 3" key="1">
    <citation type="journal article" date="2016" name="Nat. Commun.">
        <title>Thousands of microbial genomes shed light on interconnected biogeochemical processes in an aquifer system.</title>
        <authorList>
            <person name="Anantharaman K."/>
            <person name="Brown C.T."/>
            <person name="Hug L.A."/>
            <person name="Sharon I."/>
            <person name="Castelle C.J."/>
            <person name="Probst A.J."/>
            <person name="Thomas B.C."/>
            <person name="Singh A."/>
            <person name="Wilkins M.J."/>
            <person name="Karaoz U."/>
            <person name="Brodie E.L."/>
            <person name="Williams K.H."/>
            <person name="Hubbard S.S."/>
            <person name="Banfield J.F."/>
        </authorList>
    </citation>
    <scope>NUCLEOTIDE SEQUENCE [LARGE SCALE GENOMIC DNA]</scope>
</reference>
<feature type="compositionally biased region" description="Basic and acidic residues" evidence="1">
    <location>
        <begin position="43"/>
        <end position="65"/>
    </location>
</feature>
<gene>
    <name evidence="2" type="ORF">A2128_00920</name>
</gene>
<name>A0A1G2C8F4_9BACT</name>
<proteinExistence type="predicted"/>
<comment type="caution">
    <text evidence="2">The sequence shown here is derived from an EMBL/GenBank/DDBJ whole genome shotgun (WGS) entry which is preliminary data.</text>
</comment>
<evidence type="ECO:0000313" key="2">
    <source>
        <dbReference type="EMBL" id="OGY97441.1"/>
    </source>
</evidence>
<dbReference type="Proteomes" id="UP000176349">
    <property type="component" value="Unassembled WGS sequence"/>
</dbReference>
<evidence type="ECO:0000313" key="3">
    <source>
        <dbReference type="Proteomes" id="UP000176349"/>
    </source>
</evidence>
<protein>
    <submittedName>
        <fullName evidence="2">Uncharacterized protein</fullName>
    </submittedName>
</protein>
<sequence>MRRNRIAPISFFVITFDYRMPEELPQNLHPALERDIARLSEQIGKHRESPELKGAESKELIRESLRSLAPQPATPAVPQPPSPEDDGSALLPSYMQDEPAATKLMVEELLELSLHTGITQGLKEARKAGPYILDAFHDALVDKLYPELKKRGIVE</sequence>
<evidence type="ECO:0000256" key="1">
    <source>
        <dbReference type="SAM" id="MobiDB-lite"/>
    </source>
</evidence>
<feature type="compositionally biased region" description="Pro residues" evidence="1">
    <location>
        <begin position="72"/>
        <end position="82"/>
    </location>
</feature>
<feature type="region of interest" description="Disordered" evidence="1">
    <location>
        <begin position="43"/>
        <end position="94"/>
    </location>
</feature>
<dbReference type="AlphaFoldDB" id="A0A1G2C8F4"/>